<gene>
    <name evidence="2" type="ORF">ACFPFM_16050</name>
</gene>
<accession>A0ABV9Y1A2</accession>
<dbReference type="Gene3D" id="2.40.30.10">
    <property type="entry name" value="Translation factors"/>
    <property type="match status" value="1"/>
</dbReference>
<organism evidence="2 3">
    <name type="scientific">Saccharothrix xinjiangensis</name>
    <dbReference type="NCBI Taxonomy" id="204798"/>
    <lineage>
        <taxon>Bacteria</taxon>
        <taxon>Bacillati</taxon>
        <taxon>Actinomycetota</taxon>
        <taxon>Actinomycetes</taxon>
        <taxon>Pseudonocardiales</taxon>
        <taxon>Pseudonocardiaceae</taxon>
        <taxon>Saccharothrix</taxon>
    </lineage>
</organism>
<protein>
    <submittedName>
        <fullName evidence="2">Siderophore-interacting protein</fullName>
    </submittedName>
</protein>
<dbReference type="Pfam" id="PF04954">
    <property type="entry name" value="SIP"/>
    <property type="match status" value="1"/>
</dbReference>
<dbReference type="InterPro" id="IPR039261">
    <property type="entry name" value="FNR_nucleotide-bd"/>
</dbReference>
<dbReference type="EMBL" id="JBHSJB010000012">
    <property type="protein sequence ID" value="MFC5055270.1"/>
    <property type="molecule type" value="Genomic_DNA"/>
</dbReference>
<dbReference type="InterPro" id="IPR013113">
    <property type="entry name" value="SIP_FAD-bd"/>
</dbReference>
<evidence type="ECO:0000313" key="3">
    <source>
        <dbReference type="Proteomes" id="UP001595833"/>
    </source>
</evidence>
<dbReference type="InterPro" id="IPR017927">
    <property type="entry name" value="FAD-bd_FR_type"/>
</dbReference>
<dbReference type="Pfam" id="PF08021">
    <property type="entry name" value="FAD_binding_9"/>
    <property type="match status" value="1"/>
</dbReference>
<proteinExistence type="predicted"/>
<dbReference type="PANTHER" id="PTHR30157:SF0">
    <property type="entry name" value="NADPH-DEPENDENT FERRIC-CHELATE REDUCTASE"/>
    <property type="match status" value="1"/>
</dbReference>
<dbReference type="RefSeq" id="WP_344040318.1">
    <property type="nucleotide sequence ID" value="NZ_BAAAKE010000022.1"/>
</dbReference>
<dbReference type="CDD" id="cd06193">
    <property type="entry name" value="siderophore_interacting"/>
    <property type="match status" value="1"/>
</dbReference>
<name>A0ABV9Y1A2_9PSEU</name>
<dbReference type="InterPro" id="IPR007037">
    <property type="entry name" value="SIP_rossman_dom"/>
</dbReference>
<dbReference type="PROSITE" id="PS51384">
    <property type="entry name" value="FAD_FR"/>
    <property type="match status" value="1"/>
</dbReference>
<dbReference type="SUPFAM" id="SSF63380">
    <property type="entry name" value="Riboflavin synthase domain-like"/>
    <property type="match status" value="1"/>
</dbReference>
<dbReference type="InterPro" id="IPR017938">
    <property type="entry name" value="Riboflavin_synthase-like_b-brl"/>
</dbReference>
<dbReference type="Proteomes" id="UP001595833">
    <property type="component" value="Unassembled WGS sequence"/>
</dbReference>
<dbReference type="InterPro" id="IPR039374">
    <property type="entry name" value="SIP_fam"/>
</dbReference>
<evidence type="ECO:0000259" key="1">
    <source>
        <dbReference type="PROSITE" id="PS51384"/>
    </source>
</evidence>
<dbReference type="Gene3D" id="3.40.50.80">
    <property type="entry name" value="Nucleotide-binding domain of ferredoxin-NADP reductase (FNR) module"/>
    <property type="match status" value="1"/>
</dbReference>
<keyword evidence="3" id="KW-1185">Reference proteome</keyword>
<sequence length="262" mass="28665">MRTERIAPHMIRVVFGGDGLADFAPGPYTDSYVKLLFPQEGVAYPEPFDLAVARETLPRDQWPRTRTYTVRGWDPGARELWIDFVVHGDSGVAGPWAAGARPGDVLHFAGPGGAYAPDPDAGWHLMAGDESAWPAIAAAVEALPSGARATVLVEVDGPDDEQAVSTAGDVDLRWLHRLGRPRGQAVVEAVAKLDFPGGTAHAFVHGEATMVKELRGHLRLDRGVPRDRMSISGYWRLGADEDGWQSSKREWNQQVEREQERA</sequence>
<reference evidence="3" key="1">
    <citation type="journal article" date="2019" name="Int. J. Syst. Evol. Microbiol.">
        <title>The Global Catalogue of Microorganisms (GCM) 10K type strain sequencing project: providing services to taxonomists for standard genome sequencing and annotation.</title>
        <authorList>
            <consortium name="The Broad Institute Genomics Platform"/>
            <consortium name="The Broad Institute Genome Sequencing Center for Infectious Disease"/>
            <person name="Wu L."/>
            <person name="Ma J."/>
        </authorList>
    </citation>
    <scope>NUCLEOTIDE SEQUENCE [LARGE SCALE GENOMIC DNA]</scope>
    <source>
        <strain evidence="3">KCTC 12848</strain>
    </source>
</reference>
<evidence type="ECO:0000313" key="2">
    <source>
        <dbReference type="EMBL" id="MFC5055270.1"/>
    </source>
</evidence>
<comment type="caution">
    <text evidence="2">The sequence shown here is derived from an EMBL/GenBank/DDBJ whole genome shotgun (WGS) entry which is preliminary data.</text>
</comment>
<dbReference type="PANTHER" id="PTHR30157">
    <property type="entry name" value="FERRIC REDUCTASE, NADPH-DEPENDENT"/>
    <property type="match status" value="1"/>
</dbReference>
<feature type="domain" description="FAD-binding FR-type" evidence="1">
    <location>
        <begin position="1"/>
        <end position="118"/>
    </location>
</feature>